<dbReference type="GO" id="GO:0000978">
    <property type="term" value="F:RNA polymerase II cis-regulatory region sequence-specific DNA binding"/>
    <property type="evidence" value="ECO:0007669"/>
    <property type="project" value="TreeGrafter"/>
</dbReference>
<proteinExistence type="inferred from homology"/>
<dbReference type="PANTHER" id="PTHR16223:SF238">
    <property type="entry name" value="TRANSCRIPTION FACTOR BHLH114"/>
    <property type="match status" value="1"/>
</dbReference>
<dbReference type="InterPro" id="IPR036638">
    <property type="entry name" value="HLH_DNA-bd_sf"/>
</dbReference>
<dbReference type="GeneID" id="103717025"/>
<dbReference type="AlphaFoldDB" id="A0A8B8ZCJ5"/>
<evidence type="ECO:0000256" key="5">
    <source>
        <dbReference type="ARBA" id="ARBA00023242"/>
    </source>
</evidence>
<dbReference type="GO" id="GO:0000981">
    <property type="term" value="F:DNA-binding transcription factor activity, RNA polymerase II-specific"/>
    <property type="evidence" value="ECO:0007669"/>
    <property type="project" value="TreeGrafter"/>
</dbReference>
<dbReference type="PANTHER" id="PTHR16223">
    <property type="entry name" value="TRANSCRIPTION FACTOR BHLH83-RELATED"/>
    <property type="match status" value="1"/>
</dbReference>
<sequence length="119" mass="13409">MRVESRRTHNYTMLYFGLPGSKRELGDRIAALQQLVSPFGKTDTASVLLDAIEYIKCLHEQLTVLCSPYVKMSYEITEMGGKEDLRNRGLCLAPISTICNVGKDTSINSWAPMTGRSYW</sequence>
<dbReference type="Proteomes" id="UP000228380">
    <property type="component" value="Chromosome 17"/>
</dbReference>
<keyword evidence="3" id="KW-0805">Transcription regulation</keyword>
<evidence type="ECO:0000256" key="1">
    <source>
        <dbReference type="ARBA" id="ARBA00004123"/>
    </source>
</evidence>
<name>A0A8B8ZCJ5_PHODC</name>
<protein>
    <submittedName>
        <fullName evidence="7 8">Transcription factor bHLH153-like</fullName>
    </submittedName>
</protein>
<reference evidence="7 8" key="2">
    <citation type="submission" date="2025-04" db="UniProtKB">
        <authorList>
            <consortium name="RefSeq"/>
        </authorList>
    </citation>
    <scope>IDENTIFICATION</scope>
    <source>
        <tissue evidence="7 8">Young leaves</tissue>
    </source>
</reference>
<gene>
    <name evidence="7 8" type="primary">LOC103717025</name>
</gene>
<dbReference type="InterPro" id="IPR045843">
    <property type="entry name" value="IND-like"/>
</dbReference>
<organism evidence="6 7">
    <name type="scientific">Phoenix dactylifera</name>
    <name type="common">Date palm</name>
    <dbReference type="NCBI Taxonomy" id="42345"/>
    <lineage>
        <taxon>Eukaryota</taxon>
        <taxon>Viridiplantae</taxon>
        <taxon>Streptophyta</taxon>
        <taxon>Embryophyta</taxon>
        <taxon>Tracheophyta</taxon>
        <taxon>Spermatophyta</taxon>
        <taxon>Magnoliopsida</taxon>
        <taxon>Liliopsida</taxon>
        <taxon>Arecaceae</taxon>
        <taxon>Coryphoideae</taxon>
        <taxon>Phoeniceae</taxon>
        <taxon>Phoenix</taxon>
    </lineage>
</organism>
<reference evidence="6" key="1">
    <citation type="journal article" date="2019" name="Nat. Commun.">
        <title>Genome-wide association mapping of date palm fruit traits.</title>
        <authorList>
            <person name="Hazzouri K.M."/>
            <person name="Gros-Balthazard M."/>
            <person name="Flowers J.M."/>
            <person name="Copetti D."/>
            <person name="Lemansour A."/>
            <person name="Lebrun M."/>
            <person name="Masmoudi K."/>
            <person name="Ferrand S."/>
            <person name="Dhar M.I."/>
            <person name="Fresquez Z.A."/>
            <person name="Rosas U."/>
            <person name="Zhang J."/>
            <person name="Talag J."/>
            <person name="Lee S."/>
            <person name="Kudrna D."/>
            <person name="Powell R.F."/>
            <person name="Leitch I.J."/>
            <person name="Krueger R.R."/>
            <person name="Wing R.A."/>
            <person name="Amiri K.M.A."/>
            <person name="Purugganan M.D."/>
        </authorList>
    </citation>
    <scope>NUCLEOTIDE SEQUENCE [LARGE SCALE GENOMIC DNA]</scope>
    <source>
        <strain evidence="6">cv. Khalas</strain>
    </source>
</reference>
<keyword evidence="4" id="KW-0804">Transcription</keyword>
<comment type="subcellular location">
    <subcellularLocation>
        <location evidence="1">Nucleus</location>
    </subcellularLocation>
</comment>
<dbReference type="RefSeq" id="XP_038971033.1">
    <property type="nucleotide sequence ID" value="XM_039115105.1"/>
</dbReference>
<evidence type="ECO:0000256" key="3">
    <source>
        <dbReference type="ARBA" id="ARBA00023015"/>
    </source>
</evidence>
<dbReference type="GO" id="GO:0005634">
    <property type="term" value="C:nucleus"/>
    <property type="evidence" value="ECO:0007669"/>
    <property type="project" value="UniProtKB-SubCell"/>
</dbReference>
<dbReference type="RefSeq" id="XP_038971032.1">
    <property type="nucleotide sequence ID" value="XM_039115104.1"/>
</dbReference>
<keyword evidence="5" id="KW-0539">Nucleus</keyword>
<accession>A0A8B8ZCJ5</accession>
<evidence type="ECO:0000256" key="4">
    <source>
        <dbReference type="ARBA" id="ARBA00023163"/>
    </source>
</evidence>
<dbReference type="GO" id="GO:0046983">
    <property type="term" value="F:protein dimerization activity"/>
    <property type="evidence" value="ECO:0007669"/>
    <property type="project" value="InterPro"/>
</dbReference>
<evidence type="ECO:0000256" key="2">
    <source>
        <dbReference type="ARBA" id="ARBA00005510"/>
    </source>
</evidence>
<dbReference type="OrthoDB" id="1870356at2759"/>
<dbReference type="CDD" id="cd11393">
    <property type="entry name" value="bHLH_AtbHLH_like"/>
    <property type="match status" value="1"/>
</dbReference>
<keyword evidence="6" id="KW-1185">Reference proteome</keyword>
<dbReference type="InterPro" id="IPR045239">
    <property type="entry name" value="bHLH95_bHLH"/>
</dbReference>
<dbReference type="Gene3D" id="4.10.280.10">
    <property type="entry name" value="Helix-loop-helix DNA-binding domain"/>
    <property type="match status" value="1"/>
</dbReference>
<evidence type="ECO:0000313" key="6">
    <source>
        <dbReference type="Proteomes" id="UP000228380"/>
    </source>
</evidence>
<dbReference type="SUPFAM" id="SSF47459">
    <property type="entry name" value="HLH, helix-loop-helix DNA-binding domain"/>
    <property type="match status" value="1"/>
</dbReference>
<comment type="similarity">
    <text evidence="2">Belongs to the bHLH protein family.</text>
</comment>
<dbReference type="KEGG" id="pda:103717025"/>
<evidence type="ECO:0000313" key="7">
    <source>
        <dbReference type="RefSeq" id="XP_038971032.1"/>
    </source>
</evidence>
<evidence type="ECO:0000313" key="8">
    <source>
        <dbReference type="RefSeq" id="XP_038971033.1"/>
    </source>
</evidence>